<feature type="non-terminal residue" evidence="2">
    <location>
        <position position="610"/>
    </location>
</feature>
<protein>
    <submittedName>
        <fullName evidence="2">Uncharacterized protein</fullName>
    </submittedName>
</protein>
<feature type="coiled-coil region" evidence="1">
    <location>
        <begin position="407"/>
        <end position="434"/>
    </location>
</feature>
<name>A0A1B6L280_9HEMI</name>
<evidence type="ECO:0000256" key="1">
    <source>
        <dbReference type="SAM" id="Coils"/>
    </source>
</evidence>
<dbReference type="AlphaFoldDB" id="A0A1B6L280"/>
<keyword evidence="1" id="KW-0175">Coiled coil</keyword>
<feature type="coiled-coil region" evidence="1">
    <location>
        <begin position="115"/>
        <end position="199"/>
    </location>
</feature>
<dbReference type="EMBL" id="GEBQ01022145">
    <property type="protein sequence ID" value="JAT17832.1"/>
    <property type="molecule type" value="Transcribed_RNA"/>
</dbReference>
<gene>
    <name evidence="2" type="ORF">g.40253</name>
</gene>
<reference evidence="2" key="1">
    <citation type="submission" date="2015-11" db="EMBL/GenBank/DDBJ databases">
        <title>De novo transcriptome assembly of four potential Pierce s Disease insect vectors from Arizona vineyards.</title>
        <authorList>
            <person name="Tassone E.E."/>
        </authorList>
    </citation>
    <scope>NUCLEOTIDE SEQUENCE</scope>
</reference>
<feature type="non-terminal residue" evidence="2">
    <location>
        <position position="1"/>
    </location>
</feature>
<accession>A0A1B6L280</accession>
<feature type="coiled-coil region" evidence="1">
    <location>
        <begin position="282"/>
        <end position="316"/>
    </location>
</feature>
<evidence type="ECO:0000313" key="2">
    <source>
        <dbReference type="EMBL" id="JAT17832.1"/>
    </source>
</evidence>
<sequence length="610" mass="70375">SPIVEMNESNMSVTSMVEEEIEDIKDLKQDTYCCDGLIMDPVIGKSESTQLLEDVAQISVCPTEPPLTPPEVLRTRISILQDEFEYLKCEHEELVEFTQLERQLQHSDCVPVDQVKVQEDELARVNEKIIVLMQENSALKRMLELSQSEKEELEGNMKMLQECQSTAKETAEVITLQVKENLQNEIQEVAERYPSLNLLRDGENTELVQIKLDDIQTLLDMYLTERSELKMEANLLYSSNQELSKCNGCLKDRITELENILSITLKENYECNKKLTFADNGMDSLLDSLSNLRKQKENLNQLLKVHEIKQNQLQNDIQNLKKFGTIEDFQEDFVVIFKVLQNYVDSWDGSKQLLDVFAKLSEDKNLLPCVNIIFNSSTQKVLFNFINKLMSRLSTSSGSTADSEAIIGTLNNRIEYLENEINLLKAKVEDIKLHIEDNIVSRIDDLENMLCSGKDYLKEQFLFSSSDSNKKINKKSICEYKLKDTSDFSGSIEDELLLSKIEVKDKSDVLKQISLTLSKMHNLLDSWKCFNTFKDNLDALFKDPELWFPDNNEVISRIQDSMYCLVSKFKDRLNIYNEDNNRLSFKIDNLESSLRGFKSESNTLKLQTKE</sequence>
<proteinExistence type="predicted"/>
<organism evidence="2">
    <name type="scientific">Graphocephala atropunctata</name>
    <dbReference type="NCBI Taxonomy" id="36148"/>
    <lineage>
        <taxon>Eukaryota</taxon>
        <taxon>Metazoa</taxon>
        <taxon>Ecdysozoa</taxon>
        <taxon>Arthropoda</taxon>
        <taxon>Hexapoda</taxon>
        <taxon>Insecta</taxon>
        <taxon>Pterygota</taxon>
        <taxon>Neoptera</taxon>
        <taxon>Paraneoptera</taxon>
        <taxon>Hemiptera</taxon>
        <taxon>Auchenorrhyncha</taxon>
        <taxon>Membracoidea</taxon>
        <taxon>Cicadellidae</taxon>
        <taxon>Cicadellinae</taxon>
        <taxon>Cicadellini</taxon>
        <taxon>Graphocephala</taxon>
    </lineage>
</organism>